<feature type="domain" description="AB hydrolase-1" evidence="1">
    <location>
        <begin position="132"/>
        <end position="294"/>
    </location>
</feature>
<dbReference type="Gene3D" id="3.40.50.1820">
    <property type="entry name" value="alpha/beta hydrolase"/>
    <property type="match status" value="1"/>
</dbReference>
<sequence>MSLFSRDSYAGSPALRVQSKAYHGTSVYLTLLGLLATVPSLQAHVFYLHRVTLTWFKNLEVPEQFGFAPAQVHSFYIETKQDVRLHAWHILPLGVYRRHRDSLITTSSAGDNKSSTLTSLDVLKSDPNARLVVYFHGTAGCLASGWRPDSYRAISAAAPDHIHVLAFDYRGYGLSSGTPSEEGLLADGIAVIQWALEVAQIESERIVIYGQSLGTAVALALMEHYAAQPEPVLFSGHVLTASFSDVATLTATYRIGGVIPVLSPLRRMPALLSFFTSFLRSTWLSKDRIAAFVKLRESAADRSDYYINLIHAEDDSDIACEHSNVLYWHAVNASTLRDMTYDEVQAQKMAVRKDLGYGGWIAEHRTKRGLVRQTMLAYGVHDKLMSYAVTSLAVLEAFQASDPGFLM</sequence>
<protein>
    <recommendedName>
        <fullName evidence="1">AB hydrolase-1 domain-containing protein</fullName>
    </recommendedName>
</protein>
<dbReference type="PANTHER" id="PTHR12277">
    <property type="entry name" value="ALPHA/BETA HYDROLASE DOMAIN-CONTAINING PROTEIN"/>
    <property type="match status" value="1"/>
</dbReference>
<dbReference type="Pfam" id="PF12697">
    <property type="entry name" value="Abhydrolase_6"/>
    <property type="match status" value="1"/>
</dbReference>
<dbReference type="PANTHER" id="PTHR12277:SF81">
    <property type="entry name" value="PROTEIN ABHD13"/>
    <property type="match status" value="1"/>
</dbReference>
<evidence type="ECO:0000259" key="1">
    <source>
        <dbReference type="Pfam" id="PF12697"/>
    </source>
</evidence>
<dbReference type="AlphaFoldDB" id="A0AAN7T226"/>
<accession>A0AAN7T226</accession>
<dbReference type="Proteomes" id="UP001309876">
    <property type="component" value="Unassembled WGS sequence"/>
</dbReference>
<dbReference type="EMBL" id="JAVRRJ010000003">
    <property type="protein sequence ID" value="KAK5086393.1"/>
    <property type="molecule type" value="Genomic_DNA"/>
</dbReference>
<reference evidence="2 3" key="1">
    <citation type="submission" date="2023-08" db="EMBL/GenBank/DDBJ databases">
        <title>Black Yeasts Isolated from many extreme environments.</title>
        <authorList>
            <person name="Coleine C."/>
            <person name="Stajich J.E."/>
            <person name="Selbmann L."/>
        </authorList>
    </citation>
    <scope>NUCLEOTIDE SEQUENCE [LARGE SCALE GENOMIC DNA]</scope>
    <source>
        <strain evidence="2 3">CCFEE 5910</strain>
    </source>
</reference>
<dbReference type="InterPro" id="IPR000073">
    <property type="entry name" value="AB_hydrolase_1"/>
</dbReference>
<keyword evidence="3" id="KW-1185">Reference proteome</keyword>
<dbReference type="InterPro" id="IPR029058">
    <property type="entry name" value="AB_hydrolase_fold"/>
</dbReference>
<evidence type="ECO:0000313" key="3">
    <source>
        <dbReference type="Proteomes" id="UP001309876"/>
    </source>
</evidence>
<comment type="caution">
    <text evidence="2">The sequence shown here is derived from an EMBL/GenBank/DDBJ whole genome shotgun (WGS) entry which is preliminary data.</text>
</comment>
<organism evidence="2 3">
    <name type="scientific">Lithohypha guttulata</name>
    <dbReference type="NCBI Taxonomy" id="1690604"/>
    <lineage>
        <taxon>Eukaryota</taxon>
        <taxon>Fungi</taxon>
        <taxon>Dikarya</taxon>
        <taxon>Ascomycota</taxon>
        <taxon>Pezizomycotina</taxon>
        <taxon>Eurotiomycetes</taxon>
        <taxon>Chaetothyriomycetidae</taxon>
        <taxon>Chaetothyriales</taxon>
        <taxon>Trichomeriaceae</taxon>
        <taxon>Lithohypha</taxon>
    </lineage>
</organism>
<dbReference type="SUPFAM" id="SSF53474">
    <property type="entry name" value="alpha/beta-Hydrolases"/>
    <property type="match status" value="1"/>
</dbReference>
<name>A0AAN7T226_9EURO</name>
<evidence type="ECO:0000313" key="2">
    <source>
        <dbReference type="EMBL" id="KAK5086393.1"/>
    </source>
</evidence>
<gene>
    <name evidence="2" type="ORF">LTR05_003561</name>
</gene>
<proteinExistence type="predicted"/>